<reference evidence="14 15" key="2">
    <citation type="journal article" date="2010" name="Stand. Genomic Sci.">
        <title>Complete genome sequence of Gordonia bronchialis type strain (3410).</title>
        <authorList>
            <person name="Ivanova N."/>
            <person name="Sikorski J."/>
            <person name="Jando M."/>
            <person name="Lapidus A."/>
            <person name="Nolan M."/>
            <person name="Lucas S."/>
            <person name="Del Rio T.G."/>
            <person name="Tice H."/>
            <person name="Copeland A."/>
            <person name="Cheng J.F."/>
            <person name="Chen F."/>
            <person name="Bruce D."/>
            <person name="Goodwin L."/>
            <person name="Pitluck S."/>
            <person name="Mavromatis K."/>
            <person name="Ovchinnikova G."/>
            <person name="Pati A."/>
            <person name="Chen A."/>
            <person name="Palaniappan K."/>
            <person name="Land M."/>
            <person name="Hauser L."/>
            <person name="Chang Y.J."/>
            <person name="Jeffries C.D."/>
            <person name="Chain P."/>
            <person name="Saunders E."/>
            <person name="Han C."/>
            <person name="Detter J.C."/>
            <person name="Brettin T."/>
            <person name="Rohde M."/>
            <person name="Goker M."/>
            <person name="Bristow J."/>
            <person name="Eisen J.A."/>
            <person name="Markowitz V."/>
            <person name="Hugenholtz P."/>
            <person name="Klenk H.P."/>
            <person name="Kyrpides N.C."/>
        </authorList>
    </citation>
    <scope>NUCLEOTIDE SEQUENCE [LARGE SCALE GENOMIC DNA]</scope>
    <source>
        <strain evidence="15">ATCC 25592 / DSM 43247 / BCRC 13721 / JCM 3198 / KCTC 3076 / NBRC 16047 / NCTC 10667</strain>
    </source>
</reference>
<evidence type="ECO:0000256" key="1">
    <source>
        <dbReference type="ARBA" id="ARBA00004300"/>
    </source>
</evidence>
<dbReference type="PANTHER" id="PTHR43289:SF6">
    <property type="entry name" value="SERINE_THREONINE-PROTEIN KINASE NEKL-3"/>
    <property type="match status" value="1"/>
</dbReference>
<dbReference type="EC" id="2.7.11.1" evidence="4"/>
<comment type="subcellular location">
    <subcellularLocation>
        <location evidence="1">Cytoplasm</location>
        <location evidence="1">Cytoskeleton</location>
        <location evidence="1">Microtubule organizing center</location>
        <location evidence="1">Centrosome</location>
    </subcellularLocation>
    <subcellularLocation>
        <location evidence="2">Cytoplasm</location>
        <location evidence="2">Cytoskeleton</location>
        <location evidence="2">Spindle pole</location>
    </subcellularLocation>
</comment>
<sequence>MSPGTIVSGHRIEAVLRHDASGITYRATGQRGPVDLTVLPADLSADPDFRRRFGRALDIAVRLRHPHLADVLGHGNDNGRLWIATTRLPGDTAGQLLRARPDGLDDASAVHIIADVGAGLDSAHRKGLVHRNVRPDTIVVAEADGTPHAVLTGFGLSRTADDARYHPANDIHSLVYTLVELLTGSAPVPDQPLPERISPALRVVIERALGGERNLRYRTCTEFTRAAELAITLSRPGSESAGQPSAGRSPGSSGSNAEEDAPATEIFDDPTIRARRLFTPRASPDRPTEVVTDRRAALQKNVAGPGPQPQPHRAARPTATPRRGRLRKAVVPILAVLAVVAVVVGGLVYLGSRNAPPGWSSAAQPIADTFPDLLPSRPGEQGWRDAGCKETTKDSVVGITCINPDNLTFVVWHTRTEAGHAAVVDDLPNRPGMARSWDEGPVFASPDTVSHGWVVTDFNDDKRRPYTVVTTWPGHTGRQVLDDWWQSAPFGS</sequence>
<keyword evidence="8 14" id="KW-0418">Kinase</keyword>
<protein>
    <recommendedName>
        <fullName evidence="4">non-specific serine/threonine protein kinase</fullName>
        <ecNumber evidence="4">2.7.11.1</ecNumber>
    </recommendedName>
</protein>
<reference evidence="15" key="1">
    <citation type="submission" date="2009-10" db="EMBL/GenBank/DDBJ databases">
        <title>The complete chromosome of Gordonia bronchialis DSM 43247.</title>
        <authorList>
            <consortium name="US DOE Joint Genome Institute (JGI-PGF)"/>
            <person name="Lucas S."/>
            <person name="Copeland A."/>
            <person name="Lapidus A."/>
            <person name="Glavina del Rio T."/>
            <person name="Dalin E."/>
            <person name="Tice H."/>
            <person name="Bruce D."/>
            <person name="Goodwin L."/>
            <person name="Pitluck S."/>
            <person name="Kyrpides N."/>
            <person name="Mavromatis K."/>
            <person name="Ivanova N."/>
            <person name="Ovchinnikova G."/>
            <person name="Saunders E."/>
            <person name="Brettin T."/>
            <person name="Detter J.C."/>
            <person name="Han C."/>
            <person name="Larimer F."/>
            <person name="Land M."/>
            <person name="Hauser L."/>
            <person name="Markowitz V."/>
            <person name="Cheng J.-F."/>
            <person name="Hugenholtz P."/>
            <person name="Woyke T."/>
            <person name="Wu D."/>
            <person name="Jando M."/>
            <person name="Schneider S."/>
            <person name="Goeker M."/>
            <person name="Klenk H.-P."/>
            <person name="Eisen J.A."/>
        </authorList>
    </citation>
    <scope>NUCLEOTIDE SEQUENCE [LARGE SCALE GENOMIC DNA]</scope>
    <source>
        <strain evidence="15">ATCC 25592 / DSM 43247 / BCRC 13721 / JCM 3198 / KCTC 3076 / NBRC 16047 / NCTC 10667</strain>
    </source>
</reference>
<feature type="compositionally biased region" description="Basic and acidic residues" evidence="11">
    <location>
        <begin position="283"/>
        <end position="296"/>
    </location>
</feature>
<feature type="domain" description="Protein kinase" evidence="13">
    <location>
        <begin position="10"/>
        <end position="246"/>
    </location>
</feature>
<dbReference type="InterPro" id="IPR000719">
    <property type="entry name" value="Prot_kinase_dom"/>
</dbReference>
<dbReference type="GO" id="GO:0004674">
    <property type="term" value="F:protein serine/threonine kinase activity"/>
    <property type="evidence" value="ECO:0007669"/>
    <property type="project" value="UniProtKB-KW"/>
</dbReference>
<dbReference type="Gene3D" id="3.30.200.20">
    <property type="entry name" value="Phosphorylase Kinase, domain 1"/>
    <property type="match status" value="1"/>
</dbReference>
<dbReference type="InterPro" id="IPR001245">
    <property type="entry name" value="Ser-Thr/Tyr_kinase_cat_dom"/>
</dbReference>
<dbReference type="PANTHER" id="PTHR43289">
    <property type="entry name" value="MITOGEN-ACTIVATED PROTEIN KINASE KINASE KINASE 20-RELATED"/>
    <property type="match status" value="1"/>
</dbReference>
<keyword evidence="10" id="KW-0206">Cytoskeleton</keyword>
<evidence type="ECO:0000256" key="8">
    <source>
        <dbReference type="ARBA" id="ARBA00022777"/>
    </source>
</evidence>
<dbReference type="RefSeq" id="WP_012833323.1">
    <property type="nucleotide sequence ID" value="NC_013441.1"/>
</dbReference>
<keyword evidence="12" id="KW-1133">Transmembrane helix</keyword>
<evidence type="ECO:0000256" key="11">
    <source>
        <dbReference type="SAM" id="MobiDB-lite"/>
    </source>
</evidence>
<dbReference type="KEGG" id="gbr:Gbro_1477"/>
<organism evidence="14 15">
    <name type="scientific">Gordonia bronchialis (strain ATCC 25592 / DSM 43247 / BCRC 13721 / JCM 3198 / KCTC 3076 / NBRC 16047 / NCTC 10667)</name>
    <name type="common">Rhodococcus bronchialis</name>
    <dbReference type="NCBI Taxonomy" id="526226"/>
    <lineage>
        <taxon>Bacteria</taxon>
        <taxon>Bacillati</taxon>
        <taxon>Actinomycetota</taxon>
        <taxon>Actinomycetes</taxon>
        <taxon>Mycobacteriales</taxon>
        <taxon>Gordoniaceae</taxon>
        <taxon>Gordonia</taxon>
    </lineage>
</organism>
<evidence type="ECO:0000256" key="10">
    <source>
        <dbReference type="ARBA" id="ARBA00023212"/>
    </source>
</evidence>
<keyword evidence="5" id="KW-0723">Serine/threonine-protein kinase</keyword>
<dbReference type="SUPFAM" id="SSF56112">
    <property type="entry name" value="Protein kinase-like (PK-like)"/>
    <property type="match status" value="1"/>
</dbReference>
<proteinExistence type="inferred from homology"/>
<feature type="compositionally biased region" description="Low complexity" evidence="11">
    <location>
        <begin position="240"/>
        <end position="255"/>
    </location>
</feature>
<accession>D0L6X0</accession>
<feature type="region of interest" description="Disordered" evidence="11">
    <location>
        <begin position="234"/>
        <end position="323"/>
    </location>
</feature>
<keyword evidence="12" id="KW-0472">Membrane</keyword>
<dbReference type="HOGENOM" id="CLU_549531_0_0_11"/>
<dbReference type="GO" id="GO:0000922">
    <property type="term" value="C:spindle pole"/>
    <property type="evidence" value="ECO:0007669"/>
    <property type="project" value="UniProtKB-SubCell"/>
</dbReference>
<dbReference type="Gene3D" id="1.10.510.10">
    <property type="entry name" value="Transferase(Phosphotransferase) domain 1"/>
    <property type="match status" value="1"/>
</dbReference>
<dbReference type="eggNOG" id="COG0515">
    <property type="taxonomic scope" value="Bacteria"/>
</dbReference>
<name>D0L6X0_GORB4</name>
<feature type="compositionally biased region" description="Acidic residues" evidence="11">
    <location>
        <begin position="257"/>
        <end position="268"/>
    </location>
</feature>
<keyword evidence="10" id="KW-0963">Cytoplasm</keyword>
<evidence type="ECO:0000256" key="9">
    <source>
        <dbReference type="ARBA" id="ARBA00022840"/>
    </source>
</evidence>
<gene>
    <name evidence="14" type="ordered locus">Gbro_1477</name>
</gene>
<evidence type="ECO:0000256" key="3">
    <source>
        <dbReference type="ARBA" id="ARBA00010886"/>
    </source>
</evidence>
<dbReference type="GO" id="GO:0005524">
    <property type="term" value="F:ATP binding"/>
    <property type="evidence" value="ECO:0007669"/>
    <property type="project" value="UniProtKB-KW"/>
</dbReference>
<evidence type="ECO:0000256" key="7">
    <source>
        <dbReference type="ARBA" id="ARBA00022741"/>
    </source>
</evidence>
<keyword evidence="12" id="KW-0812">Transmembrane</keyword>
<dbReference type="AlphaFoldDB" id="D0L6X0"/>
<keyword evidence="6" id="KW-0808">Transferase</keyword>
<dbReference type="PROSITE" id="PS50011">
    <property type="entry name" value="PROTEIN_KINASE_DOM"/>
    <property type="match status" value="1"/>
</dbReference>
<evidence type="ECO:0000256" key="2">
    <source>
        <dbReference type="ARBA" id="ARBA00004647"/>
    </source>
</evidence>
<feature type="transmembrane region" description="Helical" evidence="12">
    <location>
        <begin position="329"/>
        <end position="351"/>
    </location>
</feature>
<evidence type="ECO:0000256" key="6">
    <source>
        <dbReference type="ARBA" id="ARBA00022679"/>
    </source>
</evidence>
<evidence type="ECO:0000313" key="14">
    <source>
        <dbReference type="EMBL" id="ACY20755.1"/>
    </source>
</evidence>
<evidence type="ECO:0000259" key="13">
    <source>
        <dbReference type="PROSITE" id="PS50011"/>
    </source>
</evidence>
<comment type="similarity">
    <text evidence="3">Belongs to the protein kinase superfamily. NEK Ser/Thr protein kinase family. NIMA subfamily.</text>
</comment>
<keyword evidence="7" id="KW-0547">Nucleotide-binding</keyword>
<keyword evidence="15" id="KW-1185">Reference proteome</keyword>
<evidence type="ECO:0000256" key="5">
    <source>
        <dbReference type="ARBA" id="ARBA00022527"/>
    </source>
</evidence>
<evidence type="ECO:0000313" key="15">
    <source>
        <dbReference type="Proteomes" id="UP000001219"/>
    </source>
</evidence>
<dbReference type="Pfam" id="PF07714">
    <property type="entry name" value="PK_Tyr_Ser-Thr"/>
    <property type="match status" value="1"/>
</dbReference>
<evidence type="ECO:0000256" key="12">
    <source>
        <dbReference type="SAM" id="Phobius"/>
    </source>
</evidence>
<dbReference type="GO" id="GO:0005813">
    <property type="term" value="C:centrosome"/>
    <property type="evidence" value="ECO:0007669"/>
    <property type="project" value="UniProtKB-SubCell"/>
</dbReference>
<dbReference type="SMART" id="SM00220">
    <property type="entry name" value="S_TKc"/>
    <property type="match status" value="1"/>
</dbReference>
<keyword evidence="9" id="KW-0067">ATP-binding</keyword>
<dbReference type="Proteomes" id="UP000001219">
    <property type="component" value="Chromosome"/>
</dbReference>
<evidence type="ECO:0000256" key="4">
    <source>
        <dbReference type="ARBA" id="ARBA00012513"/>
    </source>
</evidence>
<dbReference type="STRING" id="526226.Gbro_1477"/>
<dbReference type="EMBL" id="CP001802">
    <property type="protein sequence ID" value="ACY20755.1"/>
    <property type="molecule type" value="Genomic_DNA"/>
</dbReference>
<dbReference type="InterPro" id="IPR011009">
    <property type="entry name" value="Kinase-like_dom_sf"/>
</dbReference>